<dbReference type="Proteomes" id="UP001548189">
    <property type="component" value="Unassembled WGS sequence"/>
</dbReference>
<dbReference type="SUPFAM" id="SSF52833">
    <property type="entry name" value="Thioredoxin-like"/>
    <property type="match status" value="1"/>
</dbReference>
<evidence type="ECO:0000313" key="1">
    <source>
        <dbReference type="EMBL" id="MET1255933.1"/>
    </source>
</evidence>
<evidence type="ECO:0000313" key="2">
    <source>
        <dbReference type="Proteomes" id="UP001548189"/>
    </source>
</evidence>
<keyword evidence="2" id="KW-1185">Reference proteome</keyword>
<organism evidence="1 2">
    <name type="scientific">Aliikangiella maris</name>
    <dbReference type="NCBI Taxonomy" id="3162458"/>
    <lineage>
        <taxon>Bacteria</taxon>
        <taxon>Pseudomonadati</taxon>
        <taxon>Pseudomonadota</taxon>
        <taxon>Gammaproteobacteria</taxon>
        <taxon>Oceanospirillales</taxon>
        <taxon>Pleioneaceae</taxon>
        <taxon>Aliikangiella</taxon>
    </lineage>
</organism>
<dbReference type="Gene3D" id="3.40.30.10">
    <property type="entry name" value="Glutaredoxin"/>
    <property type="match status" value="1"/>
</dbReference>
<comment type="caution">
    <text evidence="1">The sequence shown here is derived from an EMBL/GenBank/DDBJ whole genome shotgun (WGS) entry which is preliminary data.</text>
</comment>
<dbReference type="RefSeq" id="WP_353896520.1">
    <property type="nucleotide sequence ID" value="NZ_JBEVCJ010000015.1"/>
</dbReference>
<proteinExistence type="predicted"/>
<name>A0ABV2BVI0_9GAMM</name>
<reference evidence="1 2" key="1">
    <citation type="submission" date="2024-06" db="EMBL/GenBank/DDBJ databases">
        <authorList>
            <person name="Li F."/>
        </authorList>
    </citation>
    <scope>NUCLEOTIDE SEQUENCE [LARGE SCALE GENOMIC DNA]</scope>
    <source>
        <strain evidence="1 2">GXAS 311</strain>
    </source>
</reference>
<dbReference type="EMBL" id="JBEVCJ010000015">
    <property type="protein sequence ID" value="MET1255933.1"/>
    <property type="molecule type" value="Genomic_DNA"/>
</dbReference>
<sequence length="90" mass="10414">MLTIQLMTTAGCHLCEQAHAMFQYLVANDENIKQNFDLQLIDIIDKDELVDEYGIRIPVFIRAYNGKRSELGWPFELHQLSEWLSGDLSV</sequence>
<protein>
    <submittedName>
        <fullName evidence="1">Glutaredoxin family protein</fullName>
    </submittedName>
</protein>
<gene>
    <name evidence="1" type="ORF">ABVT43_12405</name>
</gene>
<dbReference type="InterPro" id="IPR008554">
    <property type="entry name" value="Glutaredoxin-like"/>
</dbReference>
<dbReference type="InterPro" id="IPR036249">
    <property type="entry name" value="Thioredoxin-like_sf"/>
</dbReference>
<accession>A0ABV2BVI0</accession>
<dbReference type="Pfam" id="PF05768">
    <property type="entry name" value="Glrx-like"/>
    <property type="match status" value="1"/>
</dbReference>